<protein>
    <submittedName>
        <fullName evidence="2">Uncharacterized protein</fullName>
    </submittedName>
</protein>
<keyword evidence="4" id="KW-1185">Reference proteome</keyword>
<sequence>MPKSKRRTRSETFGFKKRSSSSYYEEPPKSSSEDEFILNLQQDKDIDFSSADVLSKVSEVMEFLKQTSSTKCLSVLLYMSLRRFNITYRDTDAFLAEVGGYRAQACHRQTDRLLNYGFDRFVASARGGKRGDSFWDVYSDMEAAARDFAIQGCMRKAASFTVEELADYIDTKYREIHGLPKDGS</sequence>
<feature type="non-terminal residue" evidence="2">
    <location>
        <position position="184"/>
    </location>
</feature>
<proteinExistence type="predicted"/>
<dbReference type="Proteomes" id="UP000663829">
    <property type="component" value="Unassembled WGS sequence"/>
</dbReference>
<evidence type="ECO:0000256" key="1">
    <source>
        <dbReference type="SAM" id="MobiDB-lite"/>
    </source>
</evidence>
<feature type="region of interest" description="Disordered" evidence="1">
    <location>
        <begin position="1"/>
        <end position="32"/>
    </location>
</feature>
<dbReference type="EMBL" id="CAJOBC010120022">
    <property type="protein sequence ID" value="CAF4569938.1"/>
    <property type="molecule type" value="Genomic_DNA"/>
</dbReference>
<comment type="caution">
    <text evidence="2">The sequence shown here is derived from an EMBL/GenBank/DDBJ whole genome shotgun (WGS) entry which is preliminary data.</text>
</comment>
<dbReference type="Proteomes" id="UP000681722">
    <property type="component" value="Unassembled WGS sequence"/>
</dbReference>
<gene>
    <name evidence="2" type="ORF">GPM918_LOCUS45327</name>
    <name evidence="3" type="ORF">SRO942_LOCUS47725</name>
</gene>
<reference evidence="2" key="1">
    <citation type="submission" date="2021-02" db="EMBL/GenBank/DDBJ databases">
        <authorList>
            <person name="Nowell W R."/>
        </authorList>
    </citation>
    <scope>NUCLEOTIDE SEQUENCE</scope>
</reference>
<evidence type="ECO:0000313" key="3">
    <source>
        <dbReference type="EMBL" id="CAF4569938.1"/>
    </source>
</evidence>
<evidence type="ECO:0000313" key="4">
    <source>
        <dbReference type="Proteomes" id="UP000663829"/>
    </source>
</evidence>
<evidence type="ECO:0000313" key="2">
    <source>
        <dbReference type="EMBL" id="CAF1647646.1"/>
    </source>
</evidence>
<accession>A0A816E9X6</accession>
<dbReference type="OrthoDB" id="10062768at2759"/>
<organism evidence="2 4">
    <name type="scientific">Didymodactylos carnosus</name>
    <dbReference type="NCBI Taxonomy" id="1234261"/>
    <lineage>
        <taxon>Eukaryota</taxon>
        <taxon>Metazoa</taxon>
        <taxon>Spiralia</taxon>
        <taxon>Gnathifera</taxon>
        <taxon>Rotifera</taxon>
        <taxon>Eurotatoria</taxon>
        <taxon>Bdelloidea</taxon>
        <taxon>Philodinida</taxon>
        <taxon>Philodinidae</taxon>
        <taxon>Didymodactylos</taxon>
    </lineage>
</organism>
<dbReference type="AlphaFoldDB" id="A0A816E9X6"/>
<name>A0A816E9X6_9BILA</name>
<dbReference type="EMBL" id="CAJNOQ010050032">
    <property type="protein sequence ID" value="CAF1647646.1"/>
    <property type="molecule type" value="Genomic_DNA"/>
</dbReference>